<organism evidence="2 3">
    <name type="scientific">Emiliania huxleyi (strain CCMP1516)</name>
    <dbReference type="NCBI Taxonomy" id="280463"/>
    <lineage>
        <taxon>Eukaryota</taxon>
        <taxon>Haptista</taxon>
        <taxon>Haptophyta</taxon>
        <taxon>Prymnesiophyceae</taxon>
        <taxon>Isochrysidales</taxon>
        <taxon>Noelaerhabdaceae</taxon>
        <taxon>Emiliania</taxon>
    </lineage>
</organism>
<dbReference type="HOGENOM" id="CLU_1083516_0_0_1"/>
<feature type="signal peptide" evidence="1">
    <location>
        <begin position="1"/>
        <end position="19"/>
    </location>
</feature>
<name>A0A0D3J3F6_EMIH1</name>
<accession>A0A0D3J3F6</accession>
<dbReference type="EnsemblProtists" id="EOD18041">
    <property type="protein sequence ID" value="EOD18041"/>
    <property type="gene ID" value="EMIHUDRAFT_95865"/>
</dbReference>
<dbReference type="PANTHER" id="PTHR40036">
    <property type="entry name" value="MACROCIN O-METHYLTRANSFERASE"/>
    <property type="match status" value="1"/>
</dbReference>
<dbReference type="InterPro" id="IPR029063">
    <property type="entry name" value="SAM-dependent_MTases_sf"/>
</dbReference>
<evidence type="ECO:0008006" key="4">
    <source>
        <dbReference type="Google" id="ProtNLM"/>
    </source>
</evidence>
<evidence type="ECO:0000256" key="1">
    <source>
        <dbReference type="SAM" id="SignalP"/>
    </source>
</evidence>
<dbReference type="Proteomes" id="UP000013827">
    <property type="component" value="Unassembled WGS sequence"/>
</dbReference>
<reference evidence="2" key="2">
    <citation type="submission" date="2024-10" db="UniProtKB">
        <authorList>
            <consortium name="EnsemblProtists"/>
        </authorList>
    </citation>
    <scope>IDENTIFICATION</scope>
</reference>
<dbReference type="InterPro" id="IPR008884">
    <property type="entry name" value="TylF_MeTrfase"/>
</dbReference>
<dbReference type="PaxDb" id="2903-EOD18041"/>
<dbReference type="AlphaFoldDB" id="A0A0D3J3F6"/>
<dbReference type="Gene3D" id="3.40.50.150">
    <property type="entry name" value="Vaccinia Virus protein VP39"/>
    <property type="match status" value="1"/>
</dbReference>
<keyword evidence="3" id="KW-1185">Reference proteome</keyword>
<dbReference type="Pfam" id="PF05711">
    <property type="entry name" value="TylF"/>
    <property type="match status" value="1"/>
</dbReference>
<feature type="chain" id="PRO_5044291310" description="Macrocin O-methyltransferase" evidence="1">
    <location>
        <begin position="20"/>
        <end position="257"/>
    </location>
</feature>
<dbReference type="PANTHER" id="PTHR40036:SF1">
    <property type="entry name" value="MACROCIN O-METHYLTRANSFERASE"/>
    <property type="match status" value="1"/>
</dbReference>
<evidence type="ECO:0000313" key="3">
    <source>
        <dbReference type="Proteomes" id="UP000013827"/>
    </source>
</evidence>
<dbReference type="KEGG" id="ehx:EMIHUDRAFT_95865"/>
<evidence type="ECO:0000313" key="2">
    <source>
        <dbReference type="EnsemblProtists" id="EOD18041"/>
    </source>
</evidence>
<proteinExistence type="predicted"/>
<protein>
    <recommendedName>
        <fullName evidence="4">Macrocin O-methyltransferase</fullName>
    </recommendedName>
</protein>
<sequence>MNSLAFVATLLSTLPSVKGFDVSKCISSKVARGYAKFAAKSFCIDQRVQRCTDHLAATVNVTDPLITQNTMLREGRLTTVLDTWSNVLARGLEADSFQGLPKARNEDKNKGRMDKEGSYNDYGGVETVKHLFRKAGFAVAGPSKAAVGADLTVRFLKGWFSETIKGAPIEKVALLRLDGDMYSSTMDTIRPLYPKLAPSGYLLVDDYGHWEPCRRAIDDYFTLEQGWLPSFQWSDYTGVWMQKPRVAPVAPPSTSSS</sequence>
<dbReference type="RefSeq" id="XP_005770470.1">
    <property type="nucleotide sequence ID" value="XM_005770413.1"/>
</dbReference>
<reference evidence="3" key="1">
    <citation type="journal article" date="2013" name="Nature">
        <title>Pan genome of the phytoplankton Emiliania underpins its global distribution.</title>
        <authorList>
            <person name="Read B.A."/>
            <person name="Kegel J."/>
            <person name="Klute M.J."/>
            <person name="Kuo A."/>
            <person name="Lefebvre S.C."/>
            <person name="Maumus F."/>
            <person name="Mayer C."/>
            <person name="Miller J."/>
            <person name="Monier A."/>
            <person name="Salamov A."/>
            <person name="Young J."/>
            <person name="Aguilar M."/>
            <person name="Claverie J.M."/>
            <person name="Frickenhaus S."/>
            <person name="Gonzalez K."/>
            <person name="Herman E.K."/>
            <person name="Lin Y.C."/>
            <person name="Napier J."/>
            <person name="Ogata H."/>
            <person name="Sarno A.F."/>
            <person name="Shmutz J."/>
            <person name="Schroeder D."/>
            <person name="de Vargas C."/>
            <person name="Verret F."/>
            <person name="von Dassow P."/>
            <person name="Valentin K."/>
            <person name="Van de Peer Y."/>
            <person name="Wheeler G."/>
            <person name="Dacks J.B."/>
            <person name="Delwiche C.F."/>
            <person name="Dyhrman S.T."/>
            <person name="Glockner G."/>
            <person name="John U."/>
            <person name="Richards T."/>
            <person name="Worden A.Z."/>
            <person name="Zhang X."/>
            <person name="Grigoriev I.V."/>
            <person name="Allen A.E."/>
            <person name="Bidle K."/>
            <person name="Borodovsky M."/>
            <person name="Bowler C."/>
            <person name="Brownlee C."/>
            <person name="Cock J.M."/>
            <person name="Elias M."/>
            <person name="Gladyshev V.N."/>
            <person name="Groth M."/>
            <person name="Guda C."/>
            <person name="Hadaegh A."/>
            <person name="Iglesias-Rodriguez M.D."/>
            <person name="Jenkins J."/>
            <person name="Jones B.M."/>
            <person name="Lawson T."/>
            <person name="Leese F."/>
            <person name="Lindquist E."/>
            <person name="Lobanov A."/>
            <person name="Lomsadze A."/>
            <person name="Malik S.B."/>
            <person name="Marsh M.E."/>
            <person name="Mackinder L."/>
            <person name="Mock T."/>
            <person name="Mueller-Roeber B."/>
            <person name="Pagarete A."/>
            <person name="Parker M."/>
            <person name="Probert I."/>
            <person name="Quesneville H."/>
            <person name="Raines C."/>
            <person name="Rensing S.A."/>
            <person name="Riano-Pachon D.M."/>
            <person name="Richier S."/>
            <person name="Rokitta S."/>
            <person name="Shiraiwa Y."/>
            <person name="Soanes D.M."/>
            <person name="van der Giezen M."/>
            <person name="Wahlund T.M."/>
            <person name="Williams B."/>
            <person name="Wilson W."/>
            <person name="Wolfe G."/>
            <person name="Wurch L.L."/>
        </authorList>
    </citation>
    <scope>NUCLEOTIDE SEQUENCE</scope>
</reference>
<dbReference type="GeneID" id="19046042"/>
<keyword evidence="1" id="KW-0732">Signal</keyword>